<reference evidence="2 3" key="1">
    <citation type="journal article" date="2020" name="Int. J. Syst. Evol. Microbiol.">
        <title>Reclassification of Streptomyces castelarensis and Streptomyces sporoclivatus as later heterotypic synonyms of Streptomyces antimycoticus.</title>
        <authorList>
            <person name="Komaki H."/>
            <person name="Tamura T."/>
        </authorList>
    </citation>
    <scope>NUCLEOTIDE SEQUENCE [LARGE SCALE GENOMIC DNA]</scope>
    <source>
        <strain evidence="2 3">NBRC 13459</strain>
    </source>
</reference>
<accession>A0A4D4L188</accession>
<dbReference type="RefSeq" id="WP_137978871.1">
    <property type="nucleotide sequence ID" value="NZ_BAAASO010000001.1"/>
</dbReference>
<organism evidence="2 3">
    <name type="scientific">Streptomyces violaceusniger</name>
    <dbReference type="NCBI Taxonomy" id="68280"/>
    <lineage>
        <taxon>Bacteria</taxon>
        <taxon>Bacillati</taxon>
        <taxon>Actinomycetota</taxon>
        <taxon>Actinomycetes</taxon>
        <taxon>Kitasatosporales</taxon>
        <taxon>Streptomycetaceae</taxon>
        <taxon>Streptomyces</taxon>
        <taxon>Streptomyces violaceusniger group</taxon>
    </lineage>
</organism>
<evidence type="ECO:0000256" key="1">
    <source>
        <dbReference type="SAM" id="MobiDB-lite"/>
    </source>
</evidence>
<feature type="region of interest" description="Disordered" evidence="1">
    <location>
        <begin position="1"/>
        <end position="33"/>
    </location>
</feature>
<feature type="compositionally biased region" description="Pro residues" evidence="1">
    <location>
        <begin position="157"/>
        <end position="185"/>
    </location>
</feature>
<dbReference type="Proteomes" id="UP000301309">
    <property type="component" value="Unassembled WGS sequence"/>
</dbReference>
<dbReference type="OrthoDB" id="4338748at2"/>
<dbReference type="AlphaFoldDB" id="A0A4D4L188"/>
<evidence type="ECO:0000313" key="2">
    <source>
        <dbReference type="EMBL" id="GDY55361.1"/>
    </source>
</evidence>
<keyword evidence="3" id="KW-1185">Reference proteome</keyword>
<evidence type="ECO:0000313" key="3">
    <source>
        <dbReference type="Proteomes" id="UP000301309"/>
    </source>
</evidence>
<dbReference type="PRINTS" id="PR01217">
    <property type="entry name" value="PRICHEXTENSN"/>
</dbReference>
<name>A0A4D4L188_STRVO</name>
<sequence>MLGSPVPGSPAPRTARSAGAPRTSPHAPRAAVRGAAVAALVAVAMALGGCMSISDDPERPDKHRGSHQKGEAADTGGAVVRSDGRGRAYDDSDRDEKDGKGAKGEKGKKKDGEDRSASASATDPEAEPSAPPGKKGAPHHRPAPSAPPQPGGATPSDAPPAPRPSSPPPSAPDPKPTDPEPPTAPASPSDQPAG</sequence>
<gene>
    <name evidence="2" type="ORF">SVIO_059840</name>
</gene>
<feature type="region of interest" description="Disordered" evidence="1">
    <location>
        <begin position="51"/>
        <end position="194"/>
    </location>
</feature>
<proteinExistence type="predicted"/>
<protein>
    <submittedName>
        <fullName evidence="2">Uncharacterized protein</fullName>
    </submittedName>
</protein>
<comment type="caution">
    <text evidence="2">The sequence shown here is derived from an EMBL/GenBank/DDBJ whole genome shotgun (WGS) entry which is preliminary data.</text>
</comment>
<feature type="compositionally biased region" description="Basic and acidic residues" evidence="1">
    <location>
        <begin position="82"/>
        <end position="116"/>
    </location>
</feature>
<feature type="compositionally biased region" description="Basic and acidic residues" evidence="1">
    <location>
        <begin position="56"/>
        <end position="72"/>
    </location>
</feature>
<dbReference type="EMBL" id="BJHW01000001">
    <property type="protein sequence ID" value="GDY55361.1"/>
    <property type="molecule type" value="Genomic_DNA"/>
</dbReference>